<sequence>MVQPAPGVARLGYSEGTSAPRAEPQAGLYWNGGDRSVRVGPYGHRAAQFWPSTALAQGLKLQPALKTAHCIHRPDRTFSSRPPSTGNHPPPANAMPPEQANPQTAVTDCLIVGGGPAGLTAALYLARFRRSCLVVDAGSSRAAWIPRSRNYPGFPPGISGNDLLARLREQAAGYGARLEHGQVEHIEPHVEGFSVRYGERSCITRRIILATGIEDRLPDMPDIEPAIHAGKVRLCAICDGYEVDGDNVAVYGEAESAITHAVFLRTFTDRVTVVVHGDQAACEQAIALAEHYAIRVIGDRVESMQPCENGIDLLTCRGDRHNFDIIYPSLGARFRSELALQLGLDCDECGGVKVDQHLQTSLRGLYAIGDVTLGLKQISVAIGQAAQAATAVHNSLEANPWGGSRQAADQPGAATAQNDNESLPDQP</sequence>
<dbReference type="InterPro" id="IPR023753">
    <property type="entry name" value="FAD/NAD-binding_dom"/>
</dbReference>
<reference evidence="5 6" key="1">
    <citation type="journal article" date="2008" name="Proc. Natl. Acad. Sci. U.S.A.">
        <title>Nitrogen fixation island and rhizosphere competence traits in the genome of root-associated Pseudomonas stutzeri A1501.</title>
        <authorList>
            <person name="Yan Y."/>
            <person name="Yang J."/>
            <person name="Dou Y."/>
            <person name="Chen M."/>
            <person name="Ping S."/>
            <person name="Peng J."/>
            <person name="Lu W."/>
            <person name="Zhang W."/>
            <person name="Yao Z."/>
            <person name="Li H."/>
            <person name="Liu W."/>
            <person name="He S."/>
            <person name="Geng L."/>
            <person name="Zhang X."/>
            <person name="Yang F."/>
            <person name="Yu H."/>
            <person name="Zhan Y."/>
            <person name="Li D."/>
            <person name="Lin Z."/>
            <person name="Wang Y."/>
            <person name="Elmerich C."/>
            <person name="Lin M."/>
            <person name="Jin Q."/>
        </authorList>
    </citation>
    <scope>NUCLEOTIDE SEQUENCE [LARGE SCALE GENOMIC DNA]</scope>
    <source>
        <strain evidence="5 6">A1501</strain>
    </source>
</reference>
<evidence type="ECO:0000313" key="6">
    <source>
        <dbReference type="Proteomes" id="UP000000233"/>
    </source>
</evidence>
<name>A4VQD5_STUS1</name>
<evidence type="ECO:0000256" key="3">
    <source>
        <dbReference type="SAM" id="MobiDB-lite"/>
    </source>
</evidence>
<dbReference type="PRINTS" id="PR00368">
    <property type="entry name" value="FADPNR"/>
</dbReference>
<proteinExistence type="predicted"/>
<dbReference type="eggNOG" id="COG0492">
    <property type="taxonomic scope" value="Bacteria"/>
</dbReference>
<evidence type="ECO:0000256" key="1">
    <source>
        <dbReference type="ARBA" id="ARBA00022630"/>
    </source>
</evidence>
<feature type="compositionally biased region" description="Polar residues" evidence="3">
    <location>
        <begin position="415"/>
        <end position="427"/>
    </location>
</feature>
<dbReference type="Pfam" id="PF07992">
    <property type="entry name" value="Pyr_redox_2"/>
    <property type="match status" value="1"/>
</dbReference>
<keyword evidence="2" id="KW-0560">Oxidoreductase</keyword>
<dbReference type="Proteomes" id="UP000000233">
    <property type="component" value="Chromosome"/>
</dbReference>
<dbReference type="AlphaFoldDB" id="A4VQD5"/>
<dbReference type="Gene3D" id="3.50.50.60">
    <property type="entry name" value="FAD/NAD(P)-binding domain"/>
    <property type="match status" value="2"/>
</dbReference>
<organism evidence="5 6">
    <name type="scientific">Stutzerimonas stutzeri (strain A1501)</name>
    <name type="common">Pseudomonas stutzeri</name>
    <dbReference type="NCBI Taxonomy" id="379731"/>
    <lineage>
        <taxon>Bacteria</taxon>
        <taxon>Pseudomonadati</taxon>
        <taxon>Pseudomonadota</taxon>
        <taxon>Gammaproteobacteria</taxon>
        <taxon>Pseudomonadales</taxon>
        <taxon>Pseudomonadaceae</taxon>
        <taxon>Stutzerimonas</taxon>
    </lineage>
</organism>
<feature type="region of interest" description="Disordered" evidence="3">
    <location>
        <begin position="1"/>
        <end position="30"/>
    </location>
</feature>
<dbReference type="SUPFAM" id="SSF51905">
    <property type="entry name" value="FAD/NAD(P)-binding domain"/>
    <property type="match status" value="2"/>
</dbReference>
<dbReference type="InterPro" id="IPR050097">
    <property type="entry name" value="Ferredoxin-NADP_redctase_2"/>
</dbReference>
<gene>
    <name evidence="5" type="ordered locus">PST_3557</name>
</gene>
<keyword evidence="6" id="KW-1185">Reference proteome</keyword>
<dbReference type="HOGENOM" id="CLU_031864_5_0_6"/>
<evidence type="ECO:0000256" key="2">
    <source>
        <dbReference type="ARBA" id="ARBA00023002"/>
    </source>
</evidence>
<evidence type="ECO:0000313" key="5">
    <source>
        <dbReference type="EMBL" id="ABP81186.1"/>
    </source>
</evidence>
<feature type="domain" description="FAD/NAD(P)-binding" evidence="4">
    <location>
        <begin position="108"/>
        <end position="385"/>
    </location>
</feature>
<dbReference type="EMBL" id="CP000304">
    <property type="protein sequence ID" value="ABP81186.1"/>
    <property type="molecule type" value="Genomic_DNA"/>
</dbReference>
<dbReference type="PRINTS" id="PR00469">
    <property type="entry name" value="PNDRDTASEII"/>
</dbReference>
<dbReference type="KEGG" id="psa:PST_3557"/>
<evidence type="ECO:0000259" key="4">
    <source>
        <dbReference type="Pfam" id="PF07992"/>
    </source>
</evidence>
<feature type="region of interest" description="Disordered" evidence="3">
    <location>
        <begin position="397"/>
        <end position="427"/>
    </location>
</feature>
<keyword evidence="1" id="KW-0285">Flavoprotein</keyword>
<feature type="region of interest" description="Disordered" evidence="3">
    <location>
        <begin position="73"/>
        <end position="101"/>
    </location>
</feature>
<accession>A4VQD5</accession>
<dbReference type="PANTHER" id="PTHR48105">
    <property type="entry name" value="THIOREDOXIN REDUCTASE 1-RELATED-RELATED"/>
    <property type="match status" value="1"/>
</dbReference>
<protein>
    <submittedName>
        <fullName evidence="5">Thioredoxin reductase</fullName>
    </submittedName>
</protein>
<dbReference type="GO" id="GO:0016491">
    <property type="term" value="F:oxidoreductase activity"/>
    <property type="evidence" value="ECO:0007669"/>
    <property type="project" value="UniProtKB-KW"/>
</dbReference>
<dbReference type="InterPro" id="IPR036188">
    <property type="entry name" value="FAD/NAD-bd_sf"/>
</dbReference>